<dbReference type="InterPro" id="IPR023213">
    <property type="entry name" value="CAT-like_dom_sf"/>
</dbReference>
<evidence type="ECO:0000256" key="2">
    <source>
        <dbReference type="ARBA" id="ARBA00022679"/>
    </source>
</evidence>
<keyword evidence="5" id="KW-0670">Pyruvate</keyword>
<gene>
    <name evidence="6" type="ORF">FCL38_10765</name>
    <name evidence="5" type="ORF">FHS02_003458</name>
</gene>
<keyword evidence="3 5" id="KW-0012">Acyltransferase</keyword>
<dbReference type="PANTHER" id="PTHR43178">
    <property type="entry name" value="DIHYDROLIPOAMIDE ACETYLTRANSFERASE COMPONENT OF PYRUVATE DEHYDROGENASE COMPLEX"/>
    <property type="match status" value="1"/>
</dbReference>
<dbReference type="SUPFAM" id="SSF52777">
    <property type="entry name" value="CoA-dependent acyltransferases"/>
    <property type="match status" value="1"/>
</dbReference>
<dbReference type="Proteomes" id="UP000584325">
    <property type="component" value="Unassembled WGS sequence"/>
</dbReference>
<sequence length="233" mass="24689">MSATSDMEQRTAARPRTVPLTGMRGAIARNMEQGWSVPRVAQSIEADVTALQDLRAAAGEGERSSLTAYVLRAVALCLREHPRLNARLPDREIEVMDDINLGLAVSLGEGLMVPVLRNADRKSTAELAAEARALAEGVRTGTLSPGSYQRGTFTVTSLAGTAIDSFTPILNAPQVAILGVTRVTAKPVARGNAVAVAPMMGLHLVFDHRAVDGYPAALFLGALKHRLETAEGL</sequence>
<reference evidence="6 7" key="1">
    <citation type="submission" date="2019-05" db="EMBL/GenBank/DDBJ databases">
        <title>Draft Genome Sequences of Six Type Strains of the Genus Massilia.</title>
        <authorList>
            <person name="Miess H."/>
            <person name="Frediansyhah A."/>
            <person name="Gross H."/>
        </authorList>
    </citation>
    <scope>NUCLEOTIDE SEQUENCE [LARGE SCALE GENOMIC DNA]</scope>
    <source>
        <strain evidence="6 7">DSMZ 26121</strain>
    </source>
</reference>
<dbReference type="EC" id="2.3.1.12" evidence="5"/>
<keyword evidence="7" id="KW-1185">Reference proteome</keyword>
<dbReference type="GO" id="GO:0004742">
    <property type="term" value="F:dihydrolipoyllysine-residue acetyltransferase activity"/>
    <property type="evidence" value="ECO:0007669"/>
    <property type="project" value="UniProtKB-EC"/>
</dbReference>
<evidence type="ECO:0000313" key="6">
    <source>
        <dbReference type="EMBL" id="QCP10856.1"/>
    </source>
</evidence>
<dbReference type="Pfam" id="PF00198">
    <property type="entry name" value="2-oxoacid_dh"/>
    <property type="match status" value="1"/>
</dbReference>
<name>A0A4P8HP26_9BURK</name>
<dbReference type="InterPro" id="IPR001078">
    <property type="entry name" value="2-oxoacid_DH_actylTfrase"/>
</dbReference>
<evidence type="ECO:0000259" key="4">
    <source>
        <dbReference type="Pfam" id="PF00198"/>
    </source>
</evidence>
<accession>A0A4P8HP26</accession>
<protein>
    <submittedName>
        <fullName evidence="6">2-oxo acid dehydrogenase subunit E2</fullName>
    </submittedName>
    <submittedName>
        <fullName evidence="5">Pyruvate dehydrogenase E2 component (Dihydrolipoamide acetyltransferase)</fullName>
        <ecNumber evidence="5">2.3.1.12</ecNumber>
    </submittedName>
</protein>
<proteinExistence type="predicted"/>
<dbReference type="EMBL" id="CP040017">
    <property type="protein sequence ID" value="QCP10856.1"/>
    <property type="molecule type" value="Genomic_DNA"/>
</dbReference>
<dbReference type="InterPro" id="IPR050743">
    <property type="entry name" value="2-oxoacid_DH_E2_comp"/>
</dbReference>
<evidence type="ECO:0000256" key="3">
    <source>
        <dbReference type="ARBA" id="ARBA00023315"/>
    </source>
</evidence>
<dbReference type="PANTHER" id="PTHR43178:SF5">
    <property type="entry name" value="LIPOAMIDE ACYLTRANSFERASE COMPONENT OF BRANCHED-CHAIN ALPHA-KETO ACID DEHYDROGENASE COMPLEX, MITOCHONDRIAL"/>
    <property type="match status" value="1"/>
</dbReference>
<evidence type="ECO:0000313" key="8">
    <source>
        <dbReference type="Proteomes" id="UP000584325"/>
    </source>
</evidence>
<reference evidence="5 8" key="2">
    <citation type="submission" date="2020-08" db="EMBL/GenBank/DDBJ databases">
        <title>Genomic Encyclopedia of Type Strains, Phase III (KMG-III): the genomes of soil and plant-associated and newly described type strains.</title>
        <authorList>
            <person name="Whitman W."/>
        </authorList>
    </citation>
    <scope>NUCLEOTIDE SEQUENCE [LARGE SCALE GENOMIC DNA]</scope>
    <source>
        <strain evidence="5 8">CECT 7753</strain>
    </source>
</reference>
<evidence type="ECO:0000313" key="7">
    <source>
        <dbReference type="Proteomes" id="UP000298763"/>
    </source>
</evidence>
<dbReference type="AlphaFoldDB" id="A0A4P8HP26"/>
<dbReference type="RefSeq" id="WP_137313734.1">
    <property type="nucleotide sequence ID" value="NZ_CP040017.1"/>
</dbReference>
<dbReference type="GO" id="GO:0031405">
    <property type="term" value="F:lipoic acid binding"/>
    <property type="evidence" value="ECO:0007669"/>
    <property type="project" value="TreeGrafter"/>
</dbReference>
<dbReference type="OrthoDB" id="9805770at2"/>
<dbReference type="Gene3D" id="3.30.559.10">
    <property type="entry name" value="Chloramphenicol acetyltransferase-like domain"/>
    <property type="match status" value="1"/>
</dbReference>
<dbReference type="Proteomes" id="UP000298763">
    <property type="component" value="Chromosome"/>
</dbReference>
<comment type="cofactor">
    <cofactor evidence="1">
        <name>(R)-lipoate</name>
        <dbReference type="ChEBI" id="CHEBI:83088"/>
    </cofactor>
</comment>
<evidence type="ECO:0000256" key="1">
    <source>
        <dbReference type="ARBA" id="ARBA00001938"/>
    </source>
</evidence>
<dbReference type="EMBL" id="JACHXS010000006">
    <property type="protein sequence ID" value="MBB3222635.1"/>
    <property type="molecule type" value="Genomic_DNA"/>
</dbReference>
<feature type="domain" description="2-oxoacid dehydrogenase acyltransferase catalytic" evidence="4">
    <location>
        <begin position="15"/>
        <end position="231"/>
    </location>
</feature>
<keyword evidence="2 5" id="KW-0808">Transferase</keyword>
<dbReference type="GO" id="GO:0005737">
    <property type="term" value="C:cytoplasm"/>
    <property type="evidence" value="ECO:0007669"/>
    <property type="project" value="TreeGrafter"/>
</dbReference>
<organism evidence="5 8">
    <name type="scientific">Pseudoduganella umbonata</name>
    <dbReference type="NCBI Taxonomy" id="864828"/>
    <lineage>
        <taxon>Bacteria</taxon>
        <taxon>Pseudomonadati</taxon>
        <taxon>Pseudomonadota</taxon>
        <taxon>Betaproteobacteria</taxon>
        <taxon>Burkholderiales</taxon>
        <taxon>Oxalobacteraceae</taxon>
        <taxon>Telluria group</taxon>
        <taxon>Pseudoduganella</taxon>
    </lineage>
</organism>
<evidence type="ECO:0000313" key="5">
    <source>
        <dbReference type="EMBL" id="MBB3222635.1"/>
    </source>
</evidence>